<sequence>GGKVENEFMDDYPQYTVKVNKVLHKLGSDRTAKKVALVASMVAGTTSFGVAACLVPFTFGGSLFAVGAAGSVRTTSPTRDRT</sequence>
<accession>A0ABN7X098</accession>
<reference evidence="1 2" key="1">
    <citation type="submission" date="2021-06" db="EMBL/GenBank/DDBJ databases">
        <authorList>
            <person name="Kallberg Y."/>
            <person name="Tangrot J."/>
            <person name="Rosling A."/>
        </authorList>
    </citation>
    <scope>NUCLEOTIDE SEQUENCE [LARGE SCALE GENOMIC DNA]</scope>
    <source>
        <strain evidence="1 2">120-4 pot B 10/14</strain>
    </source>
</reference>
<protein>
    <submittedName>
        <fullName evidence="1">19594_t:CDS:1</fullName>
    </submittedName>
</protein>
<name>A0ABN7X098_GIGMA</name>
<proteinExistence type="predicted"/>
<dbReference type="Proteomes" id="UP000789901">
    <property type="component" value="Unassembled WGS sequence"/>
</dbReference>
<evidence type="ECO:0000313" key="1">
    <source>
        <dbReference type="EMBL" id="CAG8844950.1"/>
    </source>
</evidence>
<gene>
    <name evidence="1" type="ORF">GMARGA_LOCUS37379</name>
</gene>
<comment type="caution">
    <text evidence="1">The sequence shown here is derived from an EMBL/GenBank/DDBJ whole genome shotgun (WGS) entry which is preliminary data.</text>
</comment>
<dbReference type="EMBL" id="CAJVQB010077683">
    <property type="protein sequence ID" value="CAG8844950.1"/>
    <property type="molecule type" value="Genomic_DNA"/>
</dbReference>
<keyword evidence="2" id="KW-1185">Reference proteome</keyword>
<feature type="non-terminal residue" evidence="1">
    <location>
        <position position="1"/>
    </location>
</feature>
<organism evidence="1 2">
    <name type="scientific">Gigaspora margarita</name>
    <dbReference type="NCBI Taxonomy" id="4874"/>
    <lineage>
        <taxon>Eukaryota</taxon>
        <taxon>Fungi</taxon>
        <taxon>Fungi incertae sedis</taxon>
        <taxon>Mucoromycota</taxon>
        <taxon>Glomeromycotina</taxon>
        <taxon>Glomeromycetes</taxon>
        <taxon>Diversisporales</taxon>
        <taxon>Gigasporaceae</taxon>
        <taxon>Gigaspora</taxon>
    </lineage>
</organism>
<evidence type="ECO:0000313" key="2">
    <source>
        <dbReference type="Proteomes" id="UP000789901"/>
    </source>
</evidence>